<dbReference type="PANTHER" id="PTHR13947">
    <property type="entry name" value="GNAT FAMILY N-ACETYLTRANSFERASE"/>
    <property type="match status" value="1"/>
</dbReference>
<dbReference type="Pfam" id="PF00583">
    <property type="entry name" value="Acetyltransf_1"/>
    <property type="match status" value="1"/>
</dbReference>
<protein>
    <submittedName>
        <fullName evidence="3">Putative acetyltransferase, GNAT family</fullName>
    </submittedName>
</protein>
<accession>A0A0B6S462</accession>
<dbReference type="HOGENOM" id="CLU_092714_0_0_4"/>
<keyword evidence="1 3" id="KW-0808">Transferase</keyword>
<dbReference type="EMBL" id="CP002581">
    <property type="protein sequence ID" value="AJK48110.1"/>
    <property type="molecule type" value="Genomic_DNA"/>
</dbReference>
<gene>
    <name evidence="3" type="ORF">BGL_2c00100</name>
</gene>
<dbReference type="RefSeq" id="WP_042626807.1">
    <property type="nucleotide sequence ID" value="NZ_CP002581.1"/>
</dbReference>
<sequence length="208" mass="22630">MSTPRLAPAPITAYLPKQHDRIVLRRFDPASDAYDTLTDLLHRAFARLGAMGLNCPCVDQPAAATRQRALAGTCFVATCHGHLIATMTLHERDGAASNDLYRSRDVASLRQFGVDPVWQGRGVGRALVAYALRWAASRGYARLALDTPQPAAHLLAFYQGLGFEIADVVRFPGRGYDSAMLCRPTNRPVALAESGPRLVTLASCGRRK</sequence>
<dbReference type="Proteomes" id="UP000031838">
    <property type="component" value="Chromosome 2"/>
</dbReference>
<feature type="domain" description="N-acetyltransferase" evidence="2">
    <location>
        <begin position="22"/>
        <end position="183"/>
    </location>
</feature>
<dbReference type="KEGG" id="bgp:BGL_2c00100"/>
<dbReference type="InterPro" id="IPR000182">
    <property type="entry name" value="GNAT_dom"/>
</dbReference>
<dbReference type="InterPro" id="IPR050769">
    <property type="entry name" value="NAT_camello-type"/>
</dbReference>
<dbReference type="AlphaFoldDB" id="A0A0B6S462"/>
<reference evidence="3 4" key="2">
    <citation type="journal article" date="2016" name="Appl. Microbiol. Biotechnol.">
        <title>Mutations improving production and secretion of extracellular lipase by Burkholderia glumae PG1.</title>
        <authorList>
            <person name="Knapp A."/>
            <person name="Voget S."/>
            <person name="Gao R."/>
            <person name="Zaburannyi N."/>
            <person name="Krysciak D."/>
            <person name="Breuer M."/>
            <person name="Hauer B."/>
            <person name="Streit W.R."/>
            <person name="Muller R."/>
            <person name="Daniel R."/>
            <person name="Jaeger K.E."/>
        </authorList>
    </citation>
    <scope>NUCLEOTIDE SEQUENCE [LARGE SCALE GENOMIC DNA]</scope>
    <source>
        <strain evidence="3 4">PG1</strain>
    </source>
</reference>
<reference evidence="4" key="1">
    <citation type="submission" date="2011-03" db="EMBL/GenBank/DDBJ databases">
        <authorList>
            <person name="Voget S."/>
            <person name="Streit W.R."/>
            <person name="Jaeger K.E."/>
            <person name="Daniel R."/>
        </authorList>
    </citation>
    <scope>NUCLEOTIDE SEQUENCE [LARGE SCALE GENOMIC DNA]</scope>
    <source>
        <strain evidence="4">PG1</strain>
    </source>
</reference>
<organism evidence="3 4">
    <name type="scientific">Burkholderia plantarii</name>
    <dbReference type="NCBI Taxonomy" id="41899"/>
    <lineage>
        <taxon>Bacteria</taxon>
        <taxon>Pseudomonadati</taxon>
        <taxon>Pseudomonadota</taxon>
        <taxon>Betaproteobacteria</taxon>
        <taxon>Burkholderiales</taxon>
        <taxon>Burkholderiaceae</taxon>
        <taxon>Burkholderia</taxon>
    </lineage>
</organism>
<dbReference type="Gene3D" id="3.40.630.30">
    <property type="match status" value="1"/>
</dbReference>
<evidence type="ECO:0000313" key="3">
    <source>
        <dbReference type="EMBL" id="AJK48110.1"/>
    </source>
</evidence>
<dbReference type="SUPFAM" id="SSF55729">
    <property type="entry name" value="Acyl-CoA N-acyltransferases (Nat)"/>
    <property type="match status" value="1"/>
</dbReference>
<evidence type="ECO:0000259" key="2">
    <source>
        <dbReference type="PROSITE" id="PS51186"/>
    </source>
</evidence>
<keyword evidence="4" id="KW-1185">Reference proteome</keyword>
<dbReference type="CDD" id="cd04301">
    <property type="entry name" value="NAT_SF"/>
    <property type="match status" value="1"/>
</dbReference>
<evidence type="ECO:0000313" key="4">
    <source>
        <dbReference type="Proteomes" id="UP000031838"/>
    </source>
</evidence>
<dbReference type="InterPro" id="IPR016181">
    <property type="entry name" value="Acyl_CoA_acyltransferase"/>
</dbReference>
<dbReference type="GO" id="GO:0008080">
    <property type="term" value="F:N-acetyltransferase activity"/>
    <property type="evidence" value="ECO:0007669"/>
    <property type="project" value="InterPro"/>
</dbReference>
<dbReference type="PANTHER" id="PTHR13947:SF37">
    <property type="entry name" value="LD18367P"/>
    <property type="match status" value="1"/>
</dbReference>
<evidence type="ECO:0000256" key="1">
    <source>
        <dbReference type="ARBA" id="ARBA00022679"/>
    </source>
</evidence>
<dbReference type="PROSITE" id="PS51186">
    <property type="entry name" value="GNAT"/>
    <property type="match status" value="1"/>
</dbReference>
<proteinExistence type="predicted"/>
<name>A0A0B6S462_BURPL</name>